<evidence type="ECO:0000313" key="3">
    <source>
        <dbReference type="Proteomes" id="UP000031561"/>
    </source>
</evidence>
<organism evidence="2 3">
    <name type="scientific">Lyngbya confervoides BDU141951</name>
    <dbReference type="NCBI Taxonomy" id="1574623"/>
    <lineage>
        <taxon>Bacteria</taxon>
        <taxon>Bacillati</taxon>
        <taxon>Cyanobacteriota</taxon>
        <taxon>Cyanophyceae</taxon>
        <taxon>Oscillatoriophycideae</taxon>
        <taxon>Oscillatoriales</taxon>
        <taxon>Microcoleaceae</taxon>
        <taxon>Lyngbya</taxon>
    </lineage>
</organism>
<dbReference type="InterPro" id="IPR035903">
    <property type="entry name" value="HesB-like_dom_sf"/>
</dbReference>
<proteinExistence type="predicted"/>
<dbReference type="PROSITE" id="PS01152">
    <property type="entry name" value="HESB"/>
    <property type="match status" value="1"/>
</dbReference>
<protein>
    <submittedName>
        <fullName evidence="2">Iron-sulfur cluster assembly accessory protein</fullName>
    </submittedName>
</protein>
<dbReference type="SUPFAM" id="SSF89360">
    <property type="entry name" value="HesB-like domain"/>
    <property type="match status" value="1"/>
</dbReference>
<accession>A0ABD4T6C3</accession>
<dbReference type="InterPro" id="IPR031108">
    <property type="entry name" value="IscA_plant_cyanobact"/>
</dbReference>
<dbReference type="InterPro" id="IPR000361">
    <property type="entry name" value="ATAP_core_dom"/>
</dbReference>
<dbReference type="RefSeq" id="WP_166276114.1">
    <property type="nucleotide sequence ID" value="NZ_JTHE03000091.1"/>
</dbReference>
<dbReference type="InterPro" id="IPR016092">
    <property type="entry name" value="ATAP"/>
</dbReference>
<dbReference type="GO" id="GO:0051537">
    <property type="term" value="F:2 iron, 2 sulfur cluster binding"/>
    <property type="evidence" value="ECO:0007669"/>
    <property type="project" value="UniProtKB-ARBA"/>
</dbReference>
<dbReference type="NCBIfam" id="TIGR00049">
    <property type="entry name" value="iron-sulfur cluster assembly accessory protein"/>
    <property type="match status" value="1"/>
</dbReference>
<dbReference type="Pfam" id="PF01521">
    <property type="entry name" value="Fe-S_biosyn"/>
    <property type="match status" value="1"/>
</dbReference>
<feature type="domain" description="Core" evidence="1">
    <location>
        <begin position="2"/>
        <end position="103"/>
    </location>
</feature>
<dbReference type="PANTHER" id="PTHR47265">
    <property type="entry name" value="IRON-SULFUR ASSEMBLY PROTEIN ISCA, CHLOROPLASTIC"/>
    <property type="match status" value="1"/>
</dbReference>
<dbReference type="Gene3D" id="2.60.300.12">
    <property type="entry name" value="HesB-like domain"/>
    <property type="match status" value="1"/>
</dbReference>
<comment type="caution">
    <text evidence="2">The sequence shown here is derived from an EMBL/GenBank/DDBJ whole genome shotgun (WGS) entry which is preliminary data.</text>
</comment>
<name>A0ABD4T6C3_9CYAN</name>
<sequence length="117" mass="12990">MIEISHAAASEVKRLRLKQVSSSRGQLRLSVQARGCAGLSYHMEFEVEPEVTDRVIHCEDIDIVVDPQSLDYLKGLVIDYTEDLMGGAFRFHNPNALEVCNCGHSFKAHCETAPSEA</sequence>
<dbReference type="InterPro" id="IPR017870">
    <property type="entry name" value="FeS_cluster_insertion_CS"/>
</dbReference>
<dbReference type="EMBL" id="JTHE03000091">
    <property type="protein sequence ID" value="MCM1984321.1"/>
    <property type="molecule type" value="Genomic_DNA"/>
</dbReference>
<reference evidence="2 3" key="1">
    <citation type="journal article" date="2015" name="Genome Announc.">
        <title>Draft Genome Sequence of Filamentous Marine Cyanobacterium Lyngbya confervoides Strain BDU141951.</title>
        <authorList>
            <person name="Chandrababunaidu M.M."/>
            <person name="Sen D."/>
            <person name="Tripathy S."/>
        </authorList>
    </citation>
    <scope>NUCLEOTIDE SEQUENCE [LARGE SCALE GENOMIC DNA]</scope>
    <source>
        <strain evidence="2 3">BDU141951</strain>
    </source>
</reference>
<evidence type="ECO:0000259" key="1">
    <source>
        <dbReference type="Pfam" id="PF01521"/>
    </source>
</evidence>
<gene>
    <name evidence="2" type="ORF">QQ91_0015975</name>
</gene>
<keyword evidence="3" id="KW-1185">Reference proteome</keyword>
<dbReference type="Proteomes" id="UP000031561">
    <property type="component" value="Unassembled WGS sequence"/>
</dbReference>
<dbReference type="AlphaFoldDB" id="A0ABD4T6C3"/>
<evidence type="ECO:0000313" key="2">
    <source>
        <dbReference type="EMBL" id="MCM1984321.1"/>
    </source>
</evidence>
<dbReference type="PANTHER" id="PTHR47265:SF1">
    <property type="entry name" value="IRON-SULFUR ASSEMBLY PROTEIN ISCA, CHLOROPLASTIC"/>
    <property type="match status" value="1"/>
</dbReference>